<evidence type="ECO:0000256" key="3">
    <source>
        <dbReference type="ARBA" id="ARBA00022679"/>
    </source>
</evidence>
<dbReference type="EMBL" id="JNSL01000129">
    <property type="protein sequence ID" value="KGA14977.1"/>
    <property type="molecule type" value="Genomic_DNA"/>
</dbReference>
<protein>
    <submittedName>
        <fullName evidence="6">Uncharacterized protein</fullName>
    </submittedName>
</protein>
<dbReference type="PANTHER" id="PTHR43191">
    <property type="entry name" value="RRNA METHYLTRANSFERASE 3"/>
    <property type="match status" value="1"/>
</dbReference>
<keyword evidence="2" id="KW-0489">Methyltransferase</keyword>
<dbReference type="PANTHER" id="PTHR43191:SF2">
    <property type="entry name" value="RRNA METHYLTRANSFERASE 3, MITOCHONDRIAL"/>
    <property type="match status" value="1"/>
</dbReference>
<keyword evidence="3" id="KW-0808">Transferase</keyword>
<evidence type="ECO:0000256" key="1">
    <source>
        <dbReference type="ARBA" id="ARBA00007228"/>
    </source>
</evidence>
<dbReference type="Gene3D" id="3.30.1330.30">
    <property type="match status" value="1"/>
</dbReference>
<dbReference type="GO" id="GO:0003723">
    <property type="term" value="F:RNA binding"/>
    <property type="evidence" value="ECO:0007669"/>
    <property type="project" value="InterPro"/>
</dbReference>
<dbReference type="SUPFAM" id="SSF55315">
    <property type="entry name" value="L30e-like"/>
    <property type="match status" value="1"/>
</dbReference>
<feature type="non-terminal residue" evidence="6">
    <location>
        <position position="1"/>
    </location>
</feature>
<dbReference type="InterPro" id="IPR029028">
    <property type="entry name" value="Alpha/beta_knot_MTases"/>
</dbReference>
<feature type="domain" description="tRNA/rRNA methyltransferase SpoU type" evidence="4">
    <location>
        <begin position="92"/>
        <end position="230"/>
    </location>
</feature>
<dbReference type="InterPro" id="IPR053888">
    <property type="entry name" value="MRM3-like_sub_bind"/>
</dbReference>
<proteinExistence type="inferred from homology"/>
<evidence type="ECO:0000259" key="4">
    <source>
        <dbReference type="Pfam" id="PF00588"/>
    </source>
</evidence>
<comment type="similarity">
    <text evidence="1">Belongs to the class IV-like SAM-binding methyltransferase superfamily. RNA methyltransferase TrmH family.</text>
</comment>
<dbReference type="GO" id="GO:0032259">
    <property type="term" value="P:methylation"/>
    <property type="evidence" value="ECO:0007669"/>
    <property type="project" value="UniProtKB-KW"/>
</dbReference>
<accession>A0A094PV40</accession>
<gene>
    <name evidence="6" type="ORF">GM51_15905</name>
</gene>
<evidence type="ECO:0000259" key="5">
    <source>
        <dbReference type="Pfam" id="PF22435"/>
    </source>
</evidence>
<comment type="caution">
    <text evidence="6">The sequence shown here is derived from an EMBL/GenBank/DDBJ whole genome shotgun (WGS) entry which is preliminary data.</text>
</comment>
<dbReference type="InterPro" id="IPR029026">
    <property type="entry name" value="tRNA_m1G_MTases_N"/>
</dbReference>
<dbReference type="InterPro" id="IPR051259">
    <property type="entry name" value="rRNA_Methyltransferase"/>
</dbReference>
<dbReference type="GO" id="GO:0006396">
    <property type="term" value="P:RNA processing"/>
    <property type="evidence" value="ECO:0007669"/>
    <property type="project" value="InterPro"/>
</dbReference>
<sequence length="238" mass="25166">RLIGRRSVRYEESSFVIEGPTLVAEAVAAGFVLVDQFVRDDYDGYEAAGVYTHVLDERTFNSVSDTESPRGIMAVCEMPAGRALSFSSSDWLLVLVEVADPGNLGTLVRSAEAAGASGVVLVGSTVDPWSPKVLRASAGAMLHVPIWQIDSLDQLQMAGVKLFGTTSHTNDDGLNPESIYSADLSGLVGVVLGNEARGLDPESHVDSWVTVPQVGRSESLNVAMAGTVIAMHIAHARG</sequence>
<evidence type="ECO:0000256" key="2">
    <source>
        <dbReference type="ARBA" id="ARBA00022603"/>
    </source>
</evidence>
<dbReference type="Gene3D" id="3.40.1280.10">
    <property type="match status" value="1"/>
</dbReference>
<dbReference type="AlphaFoldDB" id="A0A094PV40"/>
<dbReference type="SUPFAM" id="SSF75217">
    <property type="entry name" value="alpha/beta knot"/>
    <property type="match status" value="1"/>
</dbReference>
<dbReference type="GO" id="GO:0008173">
    <property type="term" value="F:RNA methyltransferase activity"/>
    <property type="evidence" value="ECO:0007669"/>
    <property type="project" value="InterPro"/>
</dbReference>
<name>A0A094PV40_9ZZZZ</name>
<dbReference type="InterPro" id="IPR029064">
    <property type="entry name" value="Ribosomal_eL30-like_sf"/>
</dbReference>
<dbReference type="Pfam" id="PF22435">
    <property type="entry name" value="MRM3-like_sub_bind"/>
    <property type="match status" value="1"/>
</dbReference>
<dbReference type="InterPro" id="IPR001537">
    <property type="entry name" value="SpoU_MeTrfase"/>
</dbReference>
<reference evidence="6" key="1">
    <citation type="submission" date="2014-06" db="EMBL/GenBank/DDBJ databases">
        <title>Key roles for freshwater Actinobacteria revealed by deep metagenomic sequencing.</title>
        <authorList>
            <person name="Ghai R."/>
            <person name="Mizuno C.M."/>
            <person name="Picazo A."/>
            <person name="Camacho A."/>
            <person name="Rodriguez-Valera F."/>
        </authorList>
    </citation>
    <scope>NUCLEOTIDE SEQUENCE</scope>
</reference>
<organism evidence="6">
    <name type="scientific">freshwater metagenome</name>
    <dbReference type="NCBI Taxonomy" id="449393"/>
    <lineage>
        <taxon>unclassified sequences</taxon>
        <taxon>metagenomes</taxon>
        <taxon>ecological metagenomes</taxon>
    </lineage>
</organism>
<dbReference type="CDD" id="cd18095">
    <property type="entry name" value="SpoU-like_rRNA-MTase"/>
    <property type="match status" value="1"/>
</dbReference>
<evidence type="ECO:0000313" key="6">
    <source>
        <dbReference type="EMBL" id="KGA14977.1"/>
    </source>
</evidence>
<dbReference type="Pfam" id="PF00588">
    <property type="entry name" value="SpoU_methylase"/>
    <property type="match status" value="1"/>
</dbReference>
<feature type="domain" description="MRM3-like substrate binding" evidence="5">
    <location>
        <begin position="6"/>
        <end position="74"/>
    </location>
</feature>